<proteinExistence type="predicted"/>
<name>A0ABV2L2K4_9HYPH</name>
<dbReference type="InterPro" id="IPR036390">
    <property type="entry name" value="WH_DNA-bd_sf"/>
</dbReference>
<accession>A0ABV2L2K4</accession>
<evidence type="ECO:0000256" key="2">
    <source>
        <dbReference type="ARBA" id="ARBA00023125"/>
    </source>
</evidence>
<dbReference type="PANTHER" id="PTHR24567">
    <property type="entry name" value="CRP FAMILY TRANSCRIPTIONAL REGULATORY PROTEIN"/>
    <property type="match status" value="1"/>
</dbReference>
<evidence type="ECO:0000256" key="3">
    <source>
        <dbReference type="ARBA" id="ARBA00023163"/>
    </source>
</evidence>
<dbReference type="Pfam" id="PF13545">
    <property type="entry name" value="HTH_Crp_2"/>
    <property type="match status" value="1"/>
</dbReference>
<dbReference type="PANTHER" id="PTHR24567:SF74">
    <property type="entry name" value="HTH-TYPE TRANSCRIPTIONAL REGULATOR ARCR"/>
    <property type="match status" value="1"/>
</dbReference>
<comment type="caution">
    <text evidence="5">The sequence shown here is derived from an EMBL/GenBank/DDBJ whole genome shotgun (WGS) entry which is preliminary data.</text>
</comment>
<reference evidence="5 6" key="1">
    <citation type="submission" date="2024-06" db="EMBL/GenBank/DDBJ databases">
        <title>Genomic Encyclopedia of Type Strains, Phase IV (KMG-IV): sequencing the most valuable type-strain genomes for metagenomic binning, comparative biology and taxonomic classification.</title>
        <authorList>
            <person name="Goeker M."/>
        </authorList>
    </citation>
    <scope>NUCLEOTIDE SEQUENCE [LARGE SCALE GENOMIC DNA]</scope>
    <source>
        <strain evidence="5 6">DSM 21331</strain>
    </source>
</reference>
<evidence type="ECO:0000256" key="1">
    <source>
        <dbReference type="ARBA" id="ARBA00023015"/>
    </source>
</evidence>
<dbReference type="InterPro" id="IPR036388">
    <property type="entry name" value="WH-like_DNA-bd_sf"/>
</dbReference>
<evidence type="ECO:0000313" key="5">
    <source>
        <dbReference type="EMBL" id="MET3692064.1"/>
    </source>
</evidence>
<dbReference type="Gene3D" id="2.60.120.10">
    <property type="entry name" value="Jelly Rolls"/>
    <property type="match status" value="1"/>
</dbReference>
<dbReference type="PROSITE" id="PS51063">
    <property type="entry name" value="HTH_CRP_2"/>
    <property type="match status" value="1"/>
</dbReference>
<dbReference type="EMBL" id="JBEPMM010000003">
    <property type="protein sequence ID" value="MET3692064.1"/>
    <property type="molecule type" value="Genomic_DNA"/>
</dbReference>
<dbReference type="InterPro" id="IPR012318">
    <property type="entry name" value="HTH_CRP"/>
</dbReference>
<gene>
    <name evidence="5" type="ORF">ABID43_001595</name>
</gene>
<keyword evidence="3" id="KW-0804">Transcription</keyword>
<keyword evidence="1" id="KW-0805">Transcription regulation</keyword>
<dbReference type="InterPro" id="IPR050397">
    <property type="entry name" value="Env_Response_Regulators"/>
</dbReference>
<dbReference type="InterPro" id="IPR014710">
    <property type="entry name" value="RmlC-like_jellyroll"/>
</dbReference>
<dbReference type="InterPro" id="IPR000595">
    <property type="entry name" value="cNMP-bd_dom"/>
</dbReference>
<feature type="domain" description="HTH crp-type" evidence="4">
    <location>
        <begin position="145"/>
        <end position="211"/>
    </location>
</feature>
<keyword evidence="2" id="KW-0238">DNA-binding</keyword>
<dbReference type="Gene3D" id="1.10.10.10">
    <property type="entry name" value="Winged helix-like DNA-binding domain superfamily/Winged helix DNA-binding domain"/>
    <property type="match status" value="1"/>
</dbReference>
<dbReference type="Pfam" id="PF00027">
    <property type="entry name" value="cNMP_binding"/>
    <property type="match status" value="1"/>
</dbReference>
<dbReference type="SUPFAM" id="SSF46785">
    <property type="entry name" value="Winged helix' DNA-binding domain"/>
    <property type="match status" value="1"/>
</dbReference>
<dbReference type="CDD" id="cd00038">
    <property type="entry name" value="CAP_ED"/>
    <property type="match status" value="1"/>
</dbReference>
<dbReference type="SUPFAM" id="SSF51206">
    <property type="entry name" value="cAMP-binding domain-like"/>
    <property type="match status" value="1"/>
</dbReference>
<protein>
    <submittedName>
        <fullName evidence="5">CRP-like cAMP-binding protein</fullName>
    </submittedName>
</protein>
<keyword evidence="6" id="KW-1185">Reference proteome</keyword>
<dbReference type="InterPro" id="IPR018490">
    <property type="entry name" value="cNMP-bd_dom_sf"/>
</dbReference>
<evidence type="ECO:0000259" key="4">
    <source>
        <dbReference type="PROSITE" id="PS51063"/>
    </source>
</evidence>
<organism evidence="5 6">
    <name type="scientific">Methylobacterium goesingense</name>
    <dbReference type="NCBI Taxonomy" id="243690"/>
    <lineage>
        <taxon>Bacteria</taxon>
        <taxon>Pseudomonadati</taxon>
        <taxon>Pseudomonadota</taxon>
        <taxon>Alphaproteobacteria</taxon>
        <taxon>Hyphomicrobiales</taxon>
        <taxon>Methylobacteriaceae</taxon>
        <taxon>Methylobacterium</taxon>
    </lineage>
</organism>
<dbReference type="Proteomes" id="UP001549145">
    <property type="component" value="Unassembled WGS sequence"/>
</dbReference>
<sequence>MPSQRFIRNTLLGALDLRDYEAVRAVAEPVSLARRDVLIAAGQPITHVHFLESAVVSEVTAATAGRRIEVGLTGREGFVGVPLLLDVDRTPYESFVQIEGQALRVESAAFLRLIQAHDGLRRCLSLYAYVVHLQTADTALSNGTHTLEERLARWLLMCHDRVVGNALPVTHAFLSTMLGVRRPGVTTAIHSLEGDGGIRARRSQVEVIDREKLKAAAGGSYGMPESEYRRLIGVAP</sequence>
<evidence type="ECO:0000313" key="6">
    <source>
        <dbReference type="Proteomes" id="UP001549145"/>
    </source>
</evidence>